<dbReference type="Gene3D" id="2.170.150.80">
    <property type="entry name" value="NAC domain"/>
    <property type="match status" value="1"/>
</dbReference>
<name>A0AB40CDF6_DIOCR</name>
<dbReference type="Pfam" id="PF02365">
    <property type="entry name" value="NAM"/>
    <property type="match status" value="1"/>
</dbReference>
<evidence type="ECO:0000256" key="1">
    <source>
        <dbReference type="ARBA" id="ARBA00004123"/>
    </source>
</evidence>
<evidence type="ECO:0000256" key="6">
    <source>
        <dbReference type="SAM" id="MobiDB-lite"/>
    </source>
</evidence>
<reference evidence="9" key="1">
    <citation type="submission" date="2025-08" db="UniProtKB">
        <authorList>
            <consortium name="RefSeq"/>
        </authorList>
    </citation>
    <scope>IDENTIFICATION</scope>
</reference>
<dbReference type="PROSITE" id="PS51005">
    <property type="entry name" value="NAC"/>
    <property type="match status" value="1"/>
</dbReference>
<gene>
    <name evidence="9" type="primary">LOC120275337</name>
</gene>
<feature type="region of interest" description="Disordered" evidence="6">
    <location>
        <begin position="181"/>
        <end position="251"/>
    </location>
</feature>
<dbReference type="RefSeq" id="XP_039137811.1">
    <property type="nucleotide sequence ID" value="XM_039281877.1"/>
</dbReference>
<keyword evidence="2" id="KW-0805">Transcription regulation</keyword>
<dbReference type="GO" id="GO:0003677">
    <property type="term" value="F:DNA binding"/>
    <property type="evidence" value="ECO:0007669"/>
    <property type="project" value="UniProtKB-KW"/>
</dbReference>
<evidence type="ECO:0000256" key="2">
    <source>
        <dbReference type="ARBA" id="ARBA00023015"/>
    </source>
</evidence>
<dbReference type="PANTHER" id="PTHR31744">
    <property type="entry name" value="PROTEIN CUP-SHAPED COTYLEDON 2-RELATED"/>
    <property type="match status" value="1"/>
</dbReference>
<dbReference type="GO" id="GO:0005634">
    <property type="term" value="C:nucleus"/>
    <property type="evidence" value="ECO:0007669"/>
    <property type="project" value="UniProtKB-SubCell"/>
</dbReference>
<evidence type="ECO:0000259" key="7">
    <source>
        <dbReference type="PROSITE" id="PS51005"/>
    </source>
</evidence>
<evidence type="ECO:0000256" key="5">
    <source>
        <dbReference type="ARBA" id="ARBA00023242"/>
    </source>
</evidence>
<evidence type="ECO:0000313" key="8">
    <source>
        <dbReference type="Proteomes" id="UP001515500"/>
    </source>
</evidence>
<keyword evidence="3" id="KW-0238">DNA-binding</keyword>
<dbReference type="GO" id="GO:0006355">
    <property type="term" value="P:regulation of DNA-templated transcription"/>
    <property type="evidence" value="ECO:0007669"/>
    <property type="project" value="InterPro"/>
</dbReference>
<comment type="subcellular location">
    <subcellularLocation>
        <location evidence="1">Nucleus</location>
    </subcellularLocation>
</comment>
<evidence type="ECO:0000256" key="3">
    <source>
        <dbReference type="ARBA" id="ARBA00023125"/>
    </source>
</evidence>
<keyword evidence="5" id="KW-0539">Nucleus</keyword>
<feature type="domain" description="NAC" evidence="7">
    <location>
        <begin position="18"/>
        <end position="172"/>
    </location>
</feature>
<dbReference type="Proteomes" id="UP001515500">
    <property type="component" value="Chromosome 14"/>
</dbReference>
<evidence type="ECO:0000256" key="4">
    <source>
        <dbReference type="ARBA" id="ARBA00023163"/>
    </source>
</evidence>
<accession>A0AB40CDF6</accession>
<keyword evidence="8" id="KW-1185">Reference proteome</keyword>
<evidence type="ECO:0000313" key="9">
    <source>
        <dbReference type="RefSeq" id="XP_039137811.1"/>
    </source>
</evidence>
<organism evidence="8 9">
    <name type="scientific">Dioscorea cayennensis subsp. rotundata</name>
    <name type="common">White Guinea yam</name>
    <name type="synonym">Dioscorea rotundata</name>
    <dbReference type="NCBI Taxonomy" id="55577"/>
    <lineage>
        <taxon>Eukaryota</taxon>
        <taxon>Viridiplantae</taxon>
        <taxon>Streptophyta</taxon>
        <taxon>Embryophyta</taxon>
        <taxon>Tracheophyta</taxon>
        <taxon>Spermatophyta</taxon>
        <taxon>Magnoliopsida</taxon>
        <taxon>Liliopsida</taxon>
        <taxon>Dioscoreales</taxon>
        <taxon>Dioscoreaceae</taxon>
        <taxon>Dioscorea</taxon>
    </lineage>
</organism>
<dbReference type="PANTHER" id="PTHR31744:SF233">
    <property type="entry name" value="NAC DOMAIN-CONTAINING PROTEIN 72-LIKE"/>
    <property type="match status" value="1"/>
</dbReference>
<dbReference type="GeneID" id="120275337"/>
<dbReference type="AlphaFoldDB" id="A0AB40CDF6"/>
<protein>
    <submittedName>
        <fullName evidence="9">NAC domain-containing protein 83-like</fullName>
    </submittedName>
</protein>
<feature type="compositionally biased region" description="Low complexity" evidence="6">
    <location>
        <begin position="197"/>
        <end position="221"/>
    </location>
</feature>
<proteinExistence type="predicted"/>
<dbReference type="InterPro" id="IPR003441">
    <property type="entry name" value="NAC-dom"/>
</dbReference>
<keyword evidence="4" id="KW-0804">Transcription</keyword>
<dbReference type="InterPro" id="IPR036093">
    <property type="entry name" value="NAC_dom_sf"/>
</dbReference>
<dbReference type="SUPFAM" id="SSF101941">
    <property type="entry name" value="NAC domain"/>
    <property type="match status" value="1"/>
</dbReference>
<feature type="compositionally biased region" description="Acidic residues" evidence="6">
    <location>
        <begin position="226"/>
        <end position="235"/>
    </location>
</feature>
<sequence length="251" mass="28625">MESLEYSKKINGGVWKKLPPGFRFRPTDEELVVQYLWRKVLSFPLPSSIIPEIDLNDYDPKNLHDWIEREKEGYFFKCKRSTNGSGSSEEKRSSGYWKAIGKEMPILSSRSNKLVGMKKVLIFFRGRCKTKWIMHEFRLAGVAAGIKSRMFSQKESFTCQEKEWMVCRIFKKRKDKKIHARVTDHSIDSKNQVNKVSRNSTSSSSSSSSSSPSSSSSSNLSCVIDVMEDSGSEDEFSSKSMDSSSYGNLQD</sequence>